<evidence type="ECO:0000256" key="6">
    <source>
        <dbReference type="ARBA" id="ARBA00023160"/>
    </source>
</evidence>
<keyword evidence="6 7" id="KW-0275">Fatty acid biosynthesis</keyword>
<dbReference type="Proteomes" id="UP000366872">
    <property type="component" value="Unassembled WGS sequence"/>
</dbReference>
<dbReference type="GO" id="GO:0016020">
    <property type="term" value="C:membrane"/>
    <property type="evidence" value="ECO:0007669"/>
    <property type="project" value="GOC"/>
</dbReference>
<evidence type="ECO:0000256" key="2">
    <source>
        <dbReference type="ARBA" id="ARBA00022516"/>
    </source>
</evidence>
<keyword evidence="2 7" id="KW-0444">Lipid biosynthesis</keyword>
<sequence length="86" mass="10143">MQRDRIIELVNEVFLEDFEMEPNQLVPEVHLFTELGLDSLDVVDLVVALQKKFDVSIRDDERIRDIRTLNDLYDFIETLGTEMDSE</sequence>
<dbReference type="GO" id="GO:0009245">
    <property type="term" value="P:lipid A biosynthetic process"/>
    <property type="evidence" value="ECO:0007669"/>
    <property type="project" value="TreeGrafter"/>
</dbReference>
<keyword evidence="1 7" id="KW-0596">Phosphopantetheine</keyword>
<comment type="PTM">
    <text evidence="7">4'-phosphopantetheine is transferred from CoA to a specific serine of apo-ACP by AcpS. This modification is essential for activity because fatty acids are bound in thioester linkage to the sulfhydryl of the prosthetic group.</text>
</comment>
<keyword evidence="10" id="KW-1185">Reference proteome</keyword>
<dbReference type="InterPro" id="IPR009081">
    <property type="entry name" value="PP-bd_ACP"/>
</dbReference>
<dbReference type="PROSITE" id="PS00012">
    <property type="entry name" value="PHOSPHOPANTETHEINE"/>
    <property type="match status" value="1"/>
</dbReference>
<evidence type="ECO:0000313" key="9">
    <source>
        <dbReference type="EMBL" id="VGO12033.1"/>
    </source>
</evidence>
<dbReference type="PANTHER" id="PTHR20863">
    <property type="entry name" value="ACYL CARRIER PROTEIN"/>
    <property type="match status" value="1"/>
</dbReference>
<dbReference type="GO" id="GO:0000036">
    <property type="term" value="F:acyl carrier activity"/>
    <property type="evidence" value="ECO:0007669"/>
    <property type="project" value="UniProtKB-UniRule"/>
</dbReference>
<organism evidence="9 10">
    <name type="scientific">Pontiella desulfatans</name>
    <dbReference type="NCBI Taxonomy" id="2750659"/>
    <lineage>
        <taxon>Bacteria</taxon>
        <taxon>Pseudomonadati</taxon>
        <taxon>Kiritimatiellota</taxon>
        <taxon>Kiritimatiellia</taxon>
        <taxon>Kiritimatiellales</taxon>
        <taxon>Pontiellaceae</taxon>
        <taxon>Pontiella</taxon>
    </lineage>
</organism>
<keyword evidence="3 7" id="KW-0597">Phosphoprotein</keyword>
<dbReference type="PROSITE" id="PS50075">
    <property type="entry name" value="CARRIER"/>
    <property type="match status" value="1"/>
</dbReference>
<evidence type="ECO:0000256" key="3">
    <source>
        <dbReference type="ARBA" id="ARBA00022553"/>
    </source>
</evidence>
<evidence type="ECO:0000259" key="8">
    <source>
        <dbReference type="PROSITE" id="PS50075"/>
    </source>
</evidence>
<evidence type="ECO:0000256" key="1">
    <source>
        <dbReference type="ARBA" id="ARBA00022450"/>
    </source>
</evidence>
<dbReference type="HAMAP" id="MF_01217">
    <property type="entry name" value="Acyl_carrier"/>
    <property type="match status" value="1"/>
</dbReference>
<comment type="similarity">
    <text evidence="7">Belongs to the acyl carrier protein (ACP) family.</text>
</comment>
<evidence type="ECO:0000313" key="10">
    <source>
        <dbReference type="Proteomes" id="UP000366872"/>
    </source>
</evidence>
<evidence type="ECO:0000256" key="7">
    <source>
        <dbReference type="HAMAP-Rule" id="MF_01217"/>
    </source>
</evidence>
<dbReference type="InterPro" id="IPR036736">
    <property type="entry name" value="ACP-like_sf"/>
</dbReference>
<dbReference type="GO" id="GO:0005829">
    <property type="term" value="C:cytosol"/>
    <property type="evidence" value="ECO:0007669"/>
    <property type="project" value="TreeGrafter"/>
</dbReference>
<proteinExistence type="inferred from homology"/>
<dbReference type="PANTHER" id="PTHR20863:SF76">
    <property type="entry name" value="CARRIER DOMAIN-CONTAINING PROTEIN"/>
    <property type="match status" value="1"/>
</dbReference>
<dbReference type="InterPro" id="IPR003231">
    <property type="entry name" value="ACP"/>
</dbReference>
<dbReference type="EMBL" id="CAAHFG010000001">
    <property type="protein sequence ID" value="VGO12033.1"/>
    <property type="molecule type" value="Genomic_DNA"/>
</dbReference>
<feature type="domain" description="Carrier" evidence="8">
    <location>
        <begin position="1"/>
        <end position="80"/>
    </location>
</feature>
<dbReference type="UniPathway" id="UPA00094"/>
<comment type="subcellular location">
    <subcellularLocation>
        <location evidence="7">Cytoplasm</location>
    </subcellularLocation>
</comment>
<evidence type="ECO:0000256" key="4">
    <source>
        <dbReference type="ARBA" id="ARBA00022832"/>
    </source>
</evidence>
<dbReference type="SUPFAM" id="SSF47336">
    <property type="entry name" value="ACP-like"/>
    <property type="match status" value="1"/>
</dbReference>
<protein>
    <recommendedName>
        <fullName evidence="7">Acyl carrier protein</fullName>
        <shortName evidence="7">ACP</shortName>
    </recommendedName>
</protein>
<keyword evidence="4 7" id="KW-0276">Fatty acid metabolism</keyword>
<accession>A0A6C2TWQ8</accession>
<keyword evidence="5 7" id="KW-0443">Lipid metabolism</keyword>
<evidence type="ECO:0000256" key="5">
    <source>
        <dbReference type="ARBA" id="ARBA00023098"/>
    </source>
</evidence>
<keyword evidence="7" id="KW-0963">Cytoplasm</keyword>
<dbReference type="InterPro" id="IPR006162">
    <property type="entry name" value="Ppantetheine_attach_site"/>
</dbReference>
<dbReference type="Gene3D" id="1.10.1200.10">
    <property type="entry name" value="ACP-like"/>
    <property type="match status" value="1"/>
</dbReference>
<comment type="function">
    <text evidence="7">Carrier of the growing fatty acid chain in fatty acid biosynthesis.</text>
</comment>
<name>A0A6C2TWQ8_PONDE</name>
<dbReference type="AlphaFoldDB" id="A0A6C2TWQ8"/>
<dbReference type="Pfam" id="PF00550">
    <property type="entry name" value="PP-binding"/>
    <property type="match status" value="1"/>
</dbReference>
<dbReference type="GO" id="GO:0000035">
    <property type="term" value="F:acyl binding"/>
    <property type="evidence" value="ECO:0007669"/>
    <property type="project" value="TreeGrafter"/>
</dbReference>
<gene>
    <name evidence="9" type="primary">acpP_2</name>
    <name evidence="7" type="synonym">acpP</name>
    <name evidence="9" type="ORF">PDESU_00582</name>
</gene>
<comment type="pathway">
    <text evidence="7">Lipid metabolism; fatty acid biosynthesis.</text>
</comment>
<dbReference type="RefSeq" id="WP_136077733.1">
    <property type="nucleotide sequence ID" value="NZ_CAAHFG010000001.1"/>
</dbReference>
<reference evidence="9 10" key="1">
    <citation type="submission" date="2019-04" db="EMBL/GenBank/DDBJ databases">
        <authorList>
            <person name="Van Vliet M D."/>
        </authorList>
    </citation>
    <scope>NUCLEOTIDE SEQUENCE [LARGE SCALE GENOMIC DNA]</scope>
    <source>
        <strain evidence="9 10">F1</strain>
    </source>
</reference>
<feature type="modified residue" description="O-(pantetheine 4'-phosphoryl)serine" evidence="7">
    <location>
        <position position="39"/>
    </location>
</feature>